<comment type="caution">
    <text evidence="1">The sequence shown here is derived from an EMBL/GenBank/DDBJ whole genome shotgun (WGS) entry which is preliminary data.</text>
</comment>
<keyword evidence="2" id="KW-1185">Reference proteome</keyword>
<evidence type="ECO:0008006" key="3">
    <source>
        <dbReference type="Google" id="ProtNLM"/>
    </source>
</evidence>
<dbReference type="Proteomes" id="UP000311382">
    <property type="component" value="Unassembled WGS sequence"/>
</dbReference>
<organism evidence="1 2">
    <name type="scientific">Rhodotorula diobovata</name>
    <dbReference type="NCBI Taxonomy" id="5288"/>
    <lineage>
        <taxon>Eukaryota</taxon>
        <taxon>Fungi</taxon>
        <taxon>Dikarya</taxon>
        <taxon>Basidiomycota</taxon>
        <taxon>Pucciniomycotina</taxon>
        <taxon>Microbotryomycetes</taxon>
        <taxon>Sporidiobolales</taxon>
        <taxon>Sporidiobolaceae</taxon>
        <taxon>Rhodotorula</taxon>
    </lineage>
</organism>
<name>A0A5C5FUR0_9BASI</name>
<dbReference type="Gene3D" id="3.80.10.10">
    <property type="entry name" value="Ribonuclease Inhibitor"/>
    <property type="match status" value="1"/>
</dbReference>
<reference evidence="1 2" key="1">
    <citation type="submission" date="2019-03" db="EMBL/GenBank/DDBJ databases">
        <title>Rhodosporidium diobovatum UCD-FST 08-225 genome sequencing, assembly, and annotation.</title>
        <authorList>
            <person name="Fakankun I.U."/>
            <person name="Fristensky B."/>
            <person name="Levin D.B."/>
        </authorList>
    </citation>
    <scope>NUCLEOTIDE SEQUENCE [LARGE SCALE GENOMIC DNA]</scope>
    <source>
        <strain evidence="1 2">UCD-FST 08-225</strain>
    </source>
</reference>
<dbReference type="AlphaFoldDB" id="A0A5C5FUR0"/>
<gene>
    <name evidence="1" type="ORF">DMC30DRAFT_416962</name>
</gene>
<protein>
    <recommendedName>
        <fullName evidence="3">F-box domain-containing protein</fullName>
    </recommendedName>
</protein>
<accession>A0A5C5FUR0</accession>
<evidence type="ECO:0000313" key="1">
    <source>
        <dbReference type="EMBL" id="TNY20480.1"/>
    </source>
</evidence>
<sequence>MDDWSTRRQQQQQEQTCHISRLPDELLVDILLHLAAFKLLPSTRERRNAFLGVCPVFRRLATIGQQLLCLELSVKRHNEREMRQLVGADGGAGASLAARVCRALDVDEGGDASASLVNATHWTTCLPSVKELSVRGASSLSLDELADFQKLRRLSFYESSLSSSRPSLFTAATFPALRRLSVEHSAPCCDPTPTPLIGPELLDQLQVLRVDLGDGFINAGPILHEVHLGPDLPILWRYTCGASITPFAASCRVAHLLVEVDPTDADNLRWQAGSDLDRLRLFQQLGTVVSGQVLLRFLLVPSVLWNHDEHTNALARTAERFTVPAFLEYWQERAAQAQTQRGIDGLRLCGCLQ</sequence>
<proteinExistence type="predicted"/>
<dbReference type="EMBL" id="SOZI01000066">
    <property type="protein sequence ID" value="TNY20480.1"/>
    <property type="molecule type" value="Genomic_DNA"/>
</dbReference>
<dbReference type="InterPro" id="IPR032675">
    <property type="entry name" value="LRR_dom_sf"/>
</dbReference>
<evidence type="ECO:0000313" key="2">
    <source>
        <dbReference type="Proteomes" id="UP000311382"/>
    </source>
</evidence>